<feature type="domain" description="Azaphilone pigments biosynthesis cluster protein L N-terminal" evidence="4">
    <location>
        <begin position="2"/>
        <end position="202"/>
    </location>
</feature>
<dbReference type="VEuPathDB" id="FungiDB:BO71DRAFT_452329"/>
<proteinExistence type="predicted"/>
<accession>A0A319DSQ4</accession>
<keyword evidence="6" id="KW-1185">Reference proteome</keyword>
<dbReference type="Pfam" id="PF17111">
    <property type="entry name" value="PigL_N"/>
    <property type="match status" value="1"/>
</dbReference>
<feature type="signal peptide" evidence="3">
    <location>
        <begin position="1"/>
        <end position="21"/>
    </location>
</feature>
<name>A0A319DSQ4_9EURO</name>
<evidence type="ECO:0000256" key="1">
    <source>
        <dbReference type="SAM" id="Coils"/>
    </source>
</evidence>
<feature type="region of interest" description="Disordered" evidence="2">
    <location>
        <begin position="376"/>
        <end position="430"/>
    </location>
</feature>
<dbReference type="OrthoDB" id="428260at2759"/>
<evidence type="ECO:0000256" key="2">
    <source>
        <dbReference type="SAM" id="MobiDB-lite"/>
    </source>
</evidence>
<evidence type="ECO:0000256" key="3">
    <source>
        <dbReference type="SAM" id="SignalP"/>
    </source>
</evidence>
<keyword evidence="3" id="KW-0732">Signal</keyword>
<evidence type="ECO:0000313" key="6">
    <source>
        <dbReference type="Proteomes" id="UP000247810"/>
    </source>
</evidence>
<dbReference type="AlphaFoldDB" id="A0A319DSQ4"/>
<gene>
    <name evidence="5" type="ORF">BO71DRAFT_452329</name>
</gene>
<feature type="coiled-coil region" evidence="1">
    <location>
        <begin position="32"/>
        <end position="62"/>
    </location>
</feature>
<protein>
    <recommendedName>
        <fullName evidence="4">Azaphilone pigments biosynthesis cluster protein L N-terminal domain-containing protein</fullName>
    </recommendedName>
</protein>
<reference evidence="5 6" key="1">
    <citation type="submission" date="2018-02" db="EMBL/GenBank/DDBJ databases">
        <title>The genomes of Aspergillus section Nigri reveals drivers in fungal speciation.</title>
        <authorList>
            <consortium name="DOE Joint Genome Institute"/>
            <person name="Vesth T.C."/>
            <person name="Nybo J."/>
            <person name="Theobald S."/>
            <person name="Brandl J."/>
            <person name="Frisvad J.C."/>
            <person name="Nielsen K.F."/>
            <person name="Lyhne E.K."/>
            <person name="Kogle M.E."/>
            <person name="Kuo A."/>
            <person name="Riley R."/>
            <person name="Clum A."/>
            <person name="Nolan M."/>
            <person name="Lipzen A."/>
            <person name="Salamov A."/>
            <person name="Henrissat B."/>
            <person name="Wiebenga A."/>
            <person name="De vries R.P."/>
            <person name="Grigoriev I.V."/>
            <person name="Mortensen U.H."/>
            <person name="Andersen M.R."/>
            <person name="Baker S.E."/>
        </authorList>
    </citation>
    <scope>NUCLEOTIDE SEQUENCE [LARGE SCALE GENOMIC DNA]</scope>
    <source>
        <strain evidence="5 6">CBS 707.79</strain>
    </source>
</reference>
<organism evidence="5 6">
    <name type="scientific">Aspergillus ellipticus CBS 707.79</name>
    <dbReference type="NCBI Taxonomy" id="1448320"/>
    <lineage>
        <taxon>Eukaryota</taxon>
        <taxon>Fungi</taxon>
        <taxon>Dikarya</taxon>
        <taxon>Ascomycota</taxon>
        <taxon>Pezizomycotina</taxon>
        <taxon>Eurotiomycetes</taxon>
        <taxon>Eurotiomycetidae</taxon>
        <taxon>Eurotiales</taxon>
        <taxon>Aspergillaceae</taxon>
        <taxon>Aspergillus</taxon>
        <taxon>Aspergillus subgen. Circumdati</taxon>
    </lineage>
</organism>
<dbReference type="EMBL" id="KZ825956">
    <property type="protein sequence ID" value="PYH91108.1"/>
    <property type="molecule type" value="Genomic_DNA"/>
</dbReference>
<evidence type="ECO:0000259" key="4">
    <source>
        <dbReference type="Pfam" id="PF17111"/>
    </source>
</evidence>
<dbReference type="InterPro" id="IPR031348">
    <property type="entry name" value="PigL_N"/>
</dbReference>
<keyword evidence="1" id="KW-0175">Coiled coil</keyword>
<evidence type="ECO:0000313" key="5">
    <source>
        <dbReference type="EMBL" id="PYH91108.1"/>
    </source>
</evidence>
<feature type="chain" id="PRO_5016427019" description="Azaphilone pigments biosynthesis cluster protein L N-terminal domain-containing protein" evidence="3">
    <location>
        <begin position="22"/>
        <end position="430"/>
    </location>
</feature>
<dbReference type="Proteomes" id="UP000247810">
    <property type="component" value="Unassembled WGS sequence"/>
</dbReference>
<sequence>MANPLSIAASVLAVITAAVQSTKSLQGTVKRFRNRDKTLRRLQNELEDLTNILESLQQITNNERSMLALLQGPIDRCNQICSEFEQSIKVFSGKSTTGLLDWVKMEFMRGDVNEFIDTIAGYKSTISVGLGTITIHSSKVPQKVLEEYNEMIQDTAYNLELHLRRIDEKLAQLTTEEINASDISLNLEDERDVTKQCLRVCEDAKSYIESLETRESAILSDSFGSATENDMQNMFEAQFLTRQALEKNRDSFAEIIGHLQKRLESQVLSGSKNEKERLGLQEDIQTSKQCLEVCKVASEISRQKIYRIGEVVADGDSDQVVVTTLADLFDIRKAQSKGNSAQLVGSMTEEALRHLTEKRYSSRFAALDTRSADVVSTGSPSVLETQRGDYSVGTSDEEQNAVPMIRRNKPSPNEMRKRAMASGAKSKDTE</sequence>